<proteinExistence type="predicted"/>
<protein>
    <recommendedName>
        <fullName evidence="1">Reverse transcriptase N-terminal domain-containing protein</fullName>
    </recommendedName>
</protein>
<sequence length="90" mass="10464">MVLSSNEKVMNTATKPMYEWKDINWRKAERCVFKLSKRIFKASQRGDVKLVHKLQRLLLKSWYAKLIAVRRVSQDNQGKKTAGVDGIKSL</sequence>
<reference evidence="2 3" key="1">
    <citation type="submission" date="2012-04" db="EMBL/GenBank/DDBJ databases">
        <authorList>
            <person name="Genoscope - CEA"/>
        </authorList>
    </citation>
    <scope>NUCLEOTIDE SEQUENCE [LARGE SCALE GENOMIC DNA]</scope>
    <source>
        <strain evidence="2 3">9701</strain>
    </source>
</reference>
<organism evidence="2 3">
    <name type="scientific">Microcystis aeruginosa PCC 9701</name>
    <dbReference type="NCBI Taxonomy" id="721123"/>
    <lineage>
        <taxon>Bacteria</taxon>
        <taxon>Bacillati</taxon>
        <taxon>Cyanobacteriota</taxon>
        <taxon>Cyanophyceae</taxon>
        <taxon>Oscillatoriophycideae</taxon>
        <taxon>Chroococcales</taxon>
        <taxon>Microcystaceae</taxon>
        <taxon>Microcystis</taxon>
    </lineage>
</organism>
<evidence type="ECO:0000313" key="3">
    <source>
        <dbReference type="Proteomes" id="UP000004047"/>
    </source>
</evidence>
<dbReference type="HOGENOM" id="CLU_013584_10_4_3"/>
<dbReference type="EMBL" id="CAIQ01000077">
    <property type="protein sequence ID" value="CCI35451.1"/>
    <property type="molecule type" value="Genomic_DNA"/>
</dbReference>
<comment type="caution">
    <text evidence="2">The sequence shown here is derived from an EMBL/GenBank/DDBJ whole genome shotgun (WGS) entry which is preliminary data.</text>
</comment>
<accession>I4IMC7</accession>
<evidence type="ECO:0000259" key="1">
    <source>
        <dbReference type="Pfam" id="PF13655"/>
    </source>
</evidence>
<dbReference type="Proteomes" id="UP000004047">
    <property type="component" value="Unassembled WGS sequence"/>
</dbReference>
<dbReference type="Pfam" id="PF13655">
    <property type="entry name" value="RVT_N"/>
    <property type="match status" value="1"/>
</dbReference>
<gene>
    <name evidence="2" type="ORF">MICAK_1680002</name>
</gene>
<evidence type="ECO:0000313" key="2">
    <source>
        <dbReference type="EMBL" id="CCI35451.1"/>
    </source>
</evidence>
<feature type="domain" description="Reverse transcriptase N-terminal" evidence="1">
    <location>
        <begin position="20"/>
        <end position="89"/>
    </location>
</feature>
<dbReference type="AlphaFoldDB" id="I4IMC7"/>
<dbReference type="InterPro" id="IPR025960">
    <property type="entry name" value="RVT_N"/>
</dbReference>
<name>I4IMC7_MICAE</name>